<organism evidence="3 4">
    <name type="scientific">Arachis duranensis</name>
    <name type="common">Wild peanut</name>
    <dbReference type="NCBI Taxonomy" id="130453"/>
    <lineage>
        <taxon>Eukaryota</taxon>
        <taxon>Viridiplantae</taxon>
        <taxon>Streptophyta</taxon>
        <taxon>Embryophyta</taxon>
        <taxon>Tracheophyta</taxon>
        <taxon>Spermatophyta</taxon>
        <taxon>Magnoliopsida</taxon>
        <taxon>eudicotyledons</taxon>
        <taxon>Gunneridae</taxon>
        <taxon>Pentapetalae</taxon>
        <taxon>rosids</taxon>
        <taxon>fabids</taxon>
        <taxon>Fabales</taxon>
        <taxon>Fabaceae</taxon>
        <taxon>Papilionoideae</taxon>
        <taxon>50 kb inversion clade</taxon>
        <taxon>dalbergioids sensu lato</taxon>
        <taxon>Dalbergieae</taxon>
        <taxon>Pterocarpus clade</taxon>
        <taxon>Arachis</taxon>
    </lineage>
</organism>
<proteinExistence type="predicted"/>
<accession>A0A6P4BVY3</accession>
<dbReference type="KEGG" id="adu:107469182"/>
<feature type="compositionally biased region" description="Polar residues" evidence="1">
    <location>
        <begin position="226"/>
        <end position="256"/>
    </location>
</feature>
<reference evidence="3" key="1">
    <citation type="journal article" date="2016" name="Nat. Genet.">
        <title>The genome sequences of Arachis duranensis and Arachis ipaensis, the diploid ancestors of cultivated peanut.</title>
        <authorList>
            <person name="Bertioli D.J."/>
            <person name="Cannon S.B."/>
            <person name="Froenicke L."/>
            <person name="Huang G."/>
            <person name="Farmer A.D."/>
            <person name="Cannon E.K."/>
            <person name="Liu X."/>
            <person name="Gao D."/>
            <person name="Clevenger J."/>
            <person name="Dash S."/>
            <person name="Ren L."/>
            <person name="Moretzsohn M.C."/>
            <person name="Shirasawa K."/>
            <person name="Huang W."/>
            <person name="Vidigal B."/>
            <person name="Abernathy B."/>
            <person name="Chu Y."/>
            <person name="Niederhuth C.E."/>
            <person name="Umale P."/>
            <person name="Araujo A.C."/>
            <person name="Kozik A."/>
            <person name="Kim K.D."/>
            <person name="Burow M.D."/>
            <person name="Varshney R.K."/>
            <person name="Wang X."/>
            <person name="Zhang X."/>
            <person name="Barkley N."/>
            <person name="Guimaraes P.M."/>
            <person name="Isobe S."/>
            <person name="Guo B."/>
            <person name="Liao B."/>
            <person name="Stalker H.T."/>
            <person name="Schmitz R.J."/>
            <person name="Scheffler B.E."/>
            <person name="Leal-Bertioli S.C."/>
            <person name="Xun X."/>
            <person name="Jackson S.A."/>
            <person name="Michelmore R."/>
            <person name="Ozias-Akins P."/>
        </authorList>
    </citation>
    <scope>NUCLEOTIDE SEQUENCE [LARGE SCALE GENOMIC DNA]</scope>
    <source>
        <strain evidence="3">cv. V14167</strain>
    </source>
</reference>
<feature type="compositionally biased region" description="Low complexity" evidence="1">
    <location>
        <begin position="359"/>
        <end position="377"/>
    </location>
</feature>
<dbReference type="Proteomes" id="UP000515211">
    <property type="component" value="Chromosome 10"/>
</dbReference>
<dbReference type="RefSeq" id="XP_015944051.1">
    <property type="nucleotide sequence ID" value="XM_016088565.1"/>
</dbReference>
<feature type="region of interest" description="Disordered" evidence="1">
    <location>
        <begin position="226"/>
        <end position="289"/>
    </location>
</feature>
<dbReference type="GeneID" id="107469182"/>
<dbReference type="InterPro" id="IPR005162">
    <property type="entry name" value="Retrotrans_gag_dom"/>
</dbReference>
<keyword evidence="3" id="KW-1185">Reference proteome</keyword>
<feature type="region of interest" description="Disordered" evidence="1">
    <location>
        <begin position="304"/>
        <end position="323"/>
    </location>
</feature>
<feature type="region of interest" description="Disordered" evidence="1">
    <location>
        <begin position="131"/>
        <end position="153"/>
    </location>
</feature>
<evidence type="ECO:0000313" key="3">
    <source>
        <dbReference type="Proteomes" id="UP000515211"/>
    </source>
</evidence>
<gene>
    <name evidence="4" type="primary">LOC107469182</name>
</gene>
<evidence type="ECO:0000259" key="2">
    <source>
        <dbReference type="Pfam" id="PF03732"/>
    </source>
</evidence>
<reference evidence="4" key="2">
    <citation type="submission" date="2025-08" db="UniProtKB">
        <authorList>
            <consortium name="RefSeq"/>
        </authorList>
    </citation>
    <scope>IDENTIFICATION</scope>
    <source>
        <tissue evidence="4">Whole plant</tissue>
    </source>
</reference>
<dbReference type="AlphaFoldDB" id="A0A6P4BVY3"/>
<protein>
    <submittedName>
        <fullName evidence="4">Uncharacterized protein LOC107469182</fullName>
    </submittedName>
</protein>
<feature type="domain" description="Retrotransposon gag" evidence="2">
    <location>
        <begin position="5"/>
        <end position="95"/>
    </location>
</feature>
<evidence type="ECO:0000256" key="1">
    <source>
        <dbReference type="SAM" id="MobiDB-lite"/>
    </source>
</evidence>
<dbReference type="PANTHER" id="PTHR33223">
    <property type="entry name" value="CCHC-TYPE DOMAIN-CONTAINING PROTEIN"/>
    <property type="match status" value="1"/>
</dbReference>
<sequence length="487" mass="55312">MVFAFPFSLEAQEKTWFYSLPDEIATNWDFLRREFLDKFFPPEKTDYIRKEISGIMQRDQESLYEYWARFKRLLESCPHHGMNTHLLISYFTGGLCVEDRRLLTASSGGSLSKNKTEGEAWNLIKDAAEATQHTRVRSNPRKGVVEPSPSESSLTKVLGEMTTILTQIQKDQKKFYSIQAVQAPPPVAQLEGPLGICGLCSSTTHYTDQCHQIQEEHAIVVANVNYNNRPPYPSQGQNHNPHGSNQHQGWMNNAQESNQNQRWNSSSSHHNNNQSSSQYHHNNNNYQANQNHHNQIQNNYTKYQAPHHRQQSNQTSPSPTNQVDELRATVDKRDEGYKAQFEAMSAQLVNLTDMISKMSMSSSNNTNQPSSSSNLPSQPQPNPKGGLNAITLRSETTLEEIPPRVLEDIDEEEVIVEAPHEKGEVDKRHEGEGVNLKEPKRKALVDESIPIPFPSMVKKAKKTPEFDLNMLQVFKKVEVTIPLLDAI</sequence>
<feature type="region of interest" description="Disordered" evidence="1">
    <location>
        <begin position="359"/>
        <end position="388"/>
    </location>
</feature>
<dbReference type="Pfam" id="PF03732">
    <property type="entry name" value="Retrotrans_gag"/>
    <property type="match status" value="1"/>
</dbReference>
<feature type="compositionally biased region" description="Polar residues" evidence="1">
    <location>
        <begin position="311"/>
        <end position="323"/>
    </location>
</feature>
<evidence type="ECO:0000313" key="4">
    <source>
        <dbReference type="RefSeq" id="XP_015944051.1"/>
    </source>
</evidence>
<name>A0A6P4BVY3_ARADU</name>
<feature type="compositionally biased region" description="Low complexity" evidence="1">
    <location>
        <begin position="257"/>
        <end position="289"/>
    </location>
</feature>
<dbReference type="PANTHER" id="PTHR33223:SF11">
    <property type="entry name" value="ELEMENT PROTEIN, PUTATIVE-RELATED"/>
    <property type="match status" value="1"/>
</dbReference>